<dbReference type="Gene3D" id="3.40.30.10">
    <property type="entry name" value="Glutaredoxin"/>
    <property type="match status" value="1"/>
</dbReference>
<protein>
    <submittedName>
        <fullName evidence="1">Glutaredoxin family protein</fullName>
    </submittedName>
</protein>
<dbReference type="RefSeq" id="WP_051527798.1">
    <property type="nucleotide sequence ID" value="NZ_JBHLZN010000001.1"/>
</dbReference>
<dbReference type="EMBL" id="JBHLZN010000001">
    <property type="protein sequence ID" value="MFB9885567.1"/>
    <property type="molecule type" value="Genomic_DNA"/>
</dbReference>
<comment type="caution">
    <text evidence="1">The sequence shown here is derived from an EMBL/GenBank/DDBJ whole genome shotgun (WGS) entry which is preliminary data.</text>
</comment>
<organism evidence="1 2">
    <name type="scientific">Balneatrix alpica</name>
    <dbReference type="NCBI Taxonomy" id="75684"/>
    <lineage>
        <taxon>Bacteria</taxon>
        <taxon>Pseudomonadati</taxon>
        <taxon>Pseudomonadota</taxon>
        <taxon>Gammaproteobacteria</taxon>
        <taxon>Oceanospirillales</taxon>
        <taxon>Balneatrichaceae</taxon>
        <taxon>Balneatrix</taxon>
    </lineage>
</organism>
<dbReference type="Proteomes" id="UP001589628">
    <property type="component" value="Unassembled WGS sequence"/>
</dbReference>
<dbReference type="InterPro" id="IPR036249">
    <property type="entry name" value="Thioredoxin-like_sf"/>
</dbReference>
<evidence type="ECO:0000313" key="2">
    <source>
        <dbReference type="Proteomes" id="UP001589628"/>
    </source>
</evidence>
<accession>A0ABV5Z8G2</accession>
<keyword evidence="2" id="KW-1185">Reference proteome</keyword>
<dbReference type="Pfam" id="PF05768">
    <property type="entry name" value="Glrx-like"/>
    <property type="match status" value="1"/>
</dbReference>
<name>A0ABV5Z8G2_9GAMM</name>
<dbReference type="InterPro" id="IPR008554">
    <property type="entry name" value="Glutaredoxin-like"/>
</dbReference>
<proteinExistence type="predicted"/>
<gene>
    <name evidence="1" type="ORF">ACFFLH_04005</name>
</gene>
<dbReference type="SUPFAM" id="SSF52833">
    <property type="entry name" value="Thioredoxin-like"/>
    <property type="match status" value="1"/>
</dbReference>
<dbReference type="PROSITE" id="PS51354">
    <property type="entry name" value="GLUTAREDOXIN_2"/>
    <property type="match status" value="1"/>
</dbReference>
<sequence>MTELVLYSTLGCHLCEQAEQLLTQAGLAYRYVDIADEDQLLGRYGSRIPVLAMSGRDDELGWPFDQAKLQRYLAGEVFPDLSAAGFNPLAD</sequence>
<reference evidence="1 2" key="1">
    <citation type="submission" date="2024-09" db="EMBL/GenBank/DDBJ databases">
        <authorList>
            <person name="Sun Q."/>
            <person name="Mori K."/>
        </authorList>
    </citation>
    <scope>NUCLEOTIDE SEQUENCE [LARGE SCALE GENOMIC DNA]</scope>
    <source>
        <strain evidence="1 2">ATCC 51285</strain>
    </source>
</reference>
<evidence type="ECO:0000313" key="1">
    <source>
        <dbReference type="EMBL" id="MFB9885567.1"/>
    </source>
</evidence>